<dbReference type="EMBL" id="JBBKXZ010000002">
    <property type="protein sequence ID" value="MFD3394301.1"/>
    <property type="molecule type" value="Genomic_DNA"/>
</dbReference>
<reference evidence="4 5" key="1">
    <citation type="submission" date="2024-03" db="EMBL/GenBank/DDBJ databases">
        <title>Aquirufa genome sequencing.</title>
        <authorList>
            <person name="Pitt A."/>
            <person name="Hahn M.W."/>
        </authorList>
    </citation>
    <scope>NUCLEOTIDE SEQUENCE [LARGE SCALE GENOMIC DNA]</scope>
    <source>
        <strain evidence="4 5">OSTEICH-129V</strain>
    </source>
</reference>
<dbReference type="InterPro" id="IPR001910">
    <property type="entry name" value="Inosine/uridine_hydrolase_dom"/>
</dbReference>
<keyword evidence="1 4" id="KW-0378">Hydrolase</keyword>
<dbReference type="RefSeq" id="WP_377983183.1">
    <property type="nucleotide sequence ID" value="NZ_JBBKXZ010000002.1"/>
</dbReference>
<sequence length="314" mass="35401">MKKIICLIFLSLPVFGQKPSDTPKQKIIFDCDLGDDIDDAYALGLLLTMQDRYEILGITTCYGRTEDRANLAAKFLKETHQNIPIYAGRNTSGQNKRANWFAEQFYWSKGFNPATPIKSNAAEFIKNQLNRYPGEVVVFSVGPVTNMSDVMDLQPNILNKAKAIYAMFGSFRLGYDATDKVHAEWNVVVDIPSAKKFVNSGANIIYAGLDVTAMVKLDTNKRAKLLQRQSPLTNALSGLYVLWGQETPTLFDPVAIGMEAYPDLFKTEDVHIRVDDQGYTRLIPNEKPNARIGIQIDHAAFIERIMQKYLYQNL</sequence>
<dbReference type="GO" id="GO:0016787">
    <property type="term" value="F:hydrolase activity"/>
    <property type="evidence" value="ECO:0007669"/>
    <property type="project" value="UniProtKB-KW"/>
</dbReference>
<dbReference type="SUPFAM" id="SSF53590">
    <property type="entry name" value="Nucleoside hydrolase"/>
    <property type="match status" value="1"/>
</dbReference>
<evidence type="ECO:0000313" key="5">
    <source>
        <dbReference type="Proteomes" id="UP001598138"/>
    </source>
</evidence>
<dbReference type="Pfam" id="PF01156">
    <property type="entry name" value="IU_nuc_hydro"/>
    <property type="match status" value="1"/>
</dbReference>
<evidence type="ECO:0000313" key="4">
    <source>
        <dbReference type="EMBL" id="MFD3394301.1"/>
    </source>
</evidence>
<organism evidence="4 5">
    <name type="scientific">Aquirufa avitistagni</name>
    <dbReference type="NCBI Taxonomy" id="3104728"/>
    <lineage>
        <taxon>Bacteria</taxon>
        <taxon>Pseudomonadati</taxon>
        <taxon>Bacteroidota</taxon>
        <taxon>Cytophagia</taxon>
        <taxon>Cytophagales</taxon>
        <taxon>Flectobacillaceae</taxon>
        <taxon>Aquirufa</taxon>
    </lineage>
</organism>
<accession>A0ABW6DBX1</accession>
<proteinExistence type="predicted"/>
<gene>
    <name evidence="4" type="ORF">U0R10_06685</name>
</gene>
<evidence type="ECO:0000256" key="1">
    <source>
        <dbReference type="ARBA" id="ARBA00022801"/>
    </source>
</evidence>
<dbReference type="Gene3D" id="3.90.245.10">
    <property type="entry name" value="Ribonucleoside hydrolase-like"/>
    <property type="match status" value="1"/>
</dbReference>
<keyword evidence="5" id="KW-1185">Reference proteome</keyword>
<name>A0ABW6DBX1_9BACT</name>
<comment type="caution">
    <text evidence="4">The sequence shown here is derived from an EMBL/GenBank/DDBJ whole genome shotgun (WGS) entry which is preliminary data.</text>
</comment>
<evidence type="ECO:0000259" key="3">
    <source>
        <dbReference type="Pfam" id="PF01156"/>
    </source>
</evidence>
<dbReference type="PANTHER" id="PTHR12304">
    <property type="entry name" value="INOSINE-URIDINE PREFERRING NUCLEOSIDE HYDROLASE"/>
    <property type="match status" value="1"/>
</dbReference>
<dbReference type="InterPro" id="IPR023186">
    <property type="entry name" value="IUNH"/>
</dbReference>
<dbReference type="InterPro" id="IPR036452">
    <property type="entry name" value="Ribo_hydro-like"/>
</dbReference>
<evidence type="ECO:0000256" key="2">
    <source>
        <dbReference type="ARBA" id="ARBA00023295"/>
    </source>
</evidence>
<dbReference type="Proteomes" id="UP001598138">
    <property type="component" value="Unassembled WGS sequence"/>
</dbReference>
<protein>
    <submittedName>
        <fullName evidence="4">Nucleoside hydrolase</fullName>
    </submittedName>
</protein>
<feature type="domain" description="Inosine/uridine-preferring nucleoside hydrolase" evidence="3">
    <location>
        <begin position="27"/>
        <end position="302"/>
    </location>
</feature>
<keyword evidence="2" id="KW-0326">Glycosidase</keyword>
<dbReference type="PANTHER" id="PTHR12304:SF4">
    <property type="entry name" value="URIDINE NUCLEOSIDASE"/>
    <property type="match status" value="1"/>
</dbReference>